<feature type="transmembrane region" description="Helical" evidence="1">
    <location>
        <begin position="1537"/>
        <end position="1562"/>
    </location>
</feature>
<organism evidence="3 4">
    <name type="scientific">Symbiodinium microadriaticum</name>
    <name type="common">Dinoflagellate</name>
    <name type="synonym">Zooxanthella microadriatica</name>
    <dbReference type="NCBI Taxonomy" id="2951"/>
    <lineage>
        <taxon>Eukaryota</taxon>
        <taxon>Sar</taxon>
        <taxon>Alveolata</taxon>
        <taxon>Dinophyceae</taxon>
        <taxon>Suessiales</taxon>
        <taxon>Symbiodiniaceae</taxon>
        <taxon>Symbiodinium</taxon>
    </lineage>
</organism>
<evidence type="ECO:0000313" key="4">
    <source>
        <dbReference type="Proteomes" id="UP000186817"/>
    </source>
</evidence>
<keyword evidence="1" id="KW-1133">Transmembrane helix</keyword>
<keyword evidence="1" id="KW-0812">Transmembrane</keyword>
<dbReference type="EMBL" id="LSRX01000790">
    <property type="protein sequence ID" value="OLP88875.1"/>
    <property type="molecule type" value="Genomic_DNA"/>
</dbReference>
<keyword evidence="4" id="KW-1185">Reference proteome</keyword>
<feature type="chain" id="PRO_5012977444" description="F5/8 type C domain-containing protein" evidence="2">
    <location>
        <begin position="17"/>
        <end position="1567"/>
    </location>
</feature>
<dbReference type="OrthoDB" id="420741at2759"/>
<keyword evidence="2" id="KW-0732">Signal</keyword>
<feature type="transmembrane region" description="Helical" evidence="1">
    <location>
        <begin position="1459"/>
        <end position="1487"/>
    </location>
</feature>
<gene>
    <name evidence="3" type="ORF">AK812_SmicGene29734</name>
</gene>
<evidence type="ECO:0000313" key="3">
    <source>
        <dbReference type="EMBL" id="OLP88875.1"/>
    </source>
</evidence>
<sequence length="1567" mass="174268">MRLILAVLWIIRQTTAQPANSIEAVEAEVEICYNKRINNETVSPFCGKRWAVINAANVREFWEVHELEFYWDSQCTLPFPVGLPIASDVMTSFPGNTEDMAWDGDLLTRWSANCRVLLGGCSPYTQWVGKNIGDSIPLNKEPVEVFAQVRCTRIYQSPNATRQASQIAIITWEDEKLDSWQVIYDYGDLAGGAWHTRPAREESLWRIWNMDPMPRPWQVAEVMFFTDLFCEEDKQAFGASSEPEKMACICGIIVQNVASAWPRTPISNGATFLDDCIDTRSCDRYTASKAFDGIKMPGTWIANCDEWAGCASMEAWIGLDFDVLPKQVRCIRINQPVHEGYFEGWGYPHFTSRILLQSWDGFKWEDRTIFGGLDQGGWNNTMPKEHTSWRVANFDRILLSWRVYELELYSDSDCLGSPMSGESVDSNPALLSDEQQVACWTDLGSCGDNAFDRQAVTGWESSCSPCDQRRAWIGLRFPDARSVACFRLIQSEDVRHRTDAIELAEWMGDTWETRRFESGVGGGTWNRRPSGVSTMWRLLTIVDTPRPWTITGLAFYMDDVCNVPHSGDPITNGNEIQFRSEDAFDSSDITQWVTSCTPAFTGHQGCMANSAWLGLQKQEAFSVSCIRLYQSRDRNHQASSAVLQVWDGLVWTASQNHPILTELGGGAWQVLPGIRGSMWRFLADPSVGGHGVGVSEIHLYRNTDCTDRIPMAVPNIVPICSGYATAREVGDKTGYTNHYSSMGELTPADPVKAFDGLLHTFWADIGGARAWLGLDFSTQVSDVQCIRLAFPGIRALQPSYGELQRWSGSTWNSAVSGSTSIFSMDSTLLLPLLLPQMLFRACVDIKNITLSNRAAWCAFLKQLDPSREKKTGKERPSLGGQGFQRRPAPVNSLWRLQNVASVMSWVVFELEMYTDLACRGDPIVGMPISSAEDAVLSDRFGGHMNPHKAFDKDNTSYWQAHCVNDVCTEGQAWVGLDLEGMHKSVQCIRLMQSGLRHEQVSMVVLASWSGGGFQERAKYNGLGGDTWNTRPAPPDTMWRIAYGQRSGETCLGAEERGWPRSWGVTEVELFVDDDCQVKLPGPKEGVDVVASGTREAGIAPLSGTGPHLAFDGLASTTWTAQCGAGDRANEPADCRAGFEWVGLDFNRKFDGLPVMVRCLKLTQSRSSASDCCDPAETVMLDRWNGTDWARASWRHVSDTGEIFEPEASFSSVAECPTLNPDQVQLALNGQLPNSIANRPSIQQRKRRQGDESWQRFHECIIPNPASVKLLADPFCEKHAACKEAKSATPPGLWMCEYVMARTLVCLDAVVFEDEILDEKIAAEVLQAPAVGFELIMIQSAWTVLPFIGVIFALLFLIIYAARASAGYGTAFAGRRTGWAFQRGAGEEELHLVQRSQFDKWWTLVLKRIILACSFFIRLSKSPQRYDPKKPAERKRLGIVLGVPIGDPEGGVGLERGEHVVWPVASLAPVTFCSTQLCLLILGIVNVVQAMFDVLLIRRCICVGTPKKEGGHLSSFERTFDKCAGGERITRPSTQSSCSLVIFIVIVLSVISVIIILVISASFRAIRT</sequence>
<evidence type="ECO:0000256" key="1">
    <source>
        <dbReference type="SAM" id="Phobius"/>
    </source>
</evidence>
<feature type="signal peptide" evidence="2">
    <location>
        <begin position="1"/>
        <end position="16"/>
    </location>
</feature>
<protein>
    <recommendedName>
        <fullName evidence="5">F5/8 type C domain-containing protein</fullName>
    </recommendedName>
</protein>
<reference evidence="3 4" key="1">
    <citation type="submission" date="2016-02" db="EMBL/GenBank/DDBJ databases">
        <title>Genome analysis of coral dinoflagellate symbionts highlights evolutionary adaptations to a symbiotic lifestyle.</title>
        <authorList>
            <person name="Aranda M."/>
            <person name="Li Y."/>
            <person name="Liew Y.J."/>
            <person name="Baumgarten S."/>
            <person name="Simakov O."/>
            <person name="Wilson M."/>
            <person name="Piel J."/>
            <person name="Ashoor H."/>
            <person name="Bougouffa S."/>
            <person name="Bajic V.B."/>
            <person name="Ryu T."/>
            <person name="Ravasi T."/>
            <person name="Bayer T."/>
            <person name="Micklem G."/>
            <person name="Kim H."/>
            <person name="Bhak J."/>
            <person name="Lajeunesse T.C."/>
            <person name="Voolstra C.R."/>
        </authorList>
    </citation>
    <scope>NUCLEOTIDE SEQUENCE [LARGE SCALE GENOMIC DNA]</scope>
    <source>
        <strain evidence="3 4">CCMP2467</strain>
    </source>
</reference>
<comment type="caution">
    <text evidence="3">The sequence shown here is derived from an EMBL/GenBank/DDBJ whole genome shotgun (WGS) entry which is preliminary data.</text>
</comment>
<feature type="transmembrane region" description="Helical" evidence="1">
    <location>
        <begin position="1340"/>
        <end position="1361"/>
    </location>
</feature>
<keyword evidence="1" id="KW-0472">Membrane</keyword>
<name>A0A1Q9D143_SYMMI</name>
<accession>A0A1Q9D143</accession>
<dbReference type="Proteomes" id="UP000186817">
    <property type="component" value="Unassembled WGS sequence"/>
</dbReference>
<proteinExistence type="predicted"/>
<evidence type="ECO:0000256" key="2">
    <source>
        <dbReference type="SAM" id="SignalP"/>
    </source>
</evidence>
<evidence type="ECO:0008006" key="5">
    <source>
        <dbReference type="Google" id="ProtNLM"/>
    </source>
</evidence>